<feature type="compositionally biased region" description="Low complexity" evidence="1">
    <location>
        <begin position="65"/>
        <end position="78"/>
    </location>
</feature>
<reference evidence="2" key="1">
    <citation type="journal article" date="2015" name="Nature">
        <title>Complex archaea that bridge the gap between prokaryotes and eukaryotes.</title>
        <authorList>
            <person name="Spang A."/>
            <person name="Saw J.H."/>
            <person name="Jorgensen S.L."/>
            <person name="Zaremba-Niedzwiedzka K."/>
            <person name="Martijn J."/>
            <person name="Lind A.E."/>
            <person name="van Eijk R."/>
            <person name="Schleper C."/>
            <person name="Guy L."/>
            <person name="Ettema T.J."/>
        </authorList>
    </citation>
    <scope>NUCLEOTIDE SEQUENCE</scope>
</reference>
<feature type="compositionally biased region" description="Pro residues" evidence="1">
    <location>
        <begin position="421"/>
        <end position="431"/>
    </location>
</feature>
<feature type="region of interest" description="Disordered" evidence="1">
    <location>
        <begin position="1"/>
        <end position="95"/>
    </location>
</feature>
<gene>
    <name evidence="2" type="ORF">LCGC14_1275170</name>
</gene>
<feature type="compositionally biased region" description="Pro residues" evidence="1">
    <location>
        <begin position="384"/>
        <end position="396"/>
    </location>
</feature>
<comment type="caution">
    <text evidence="2">The sequence shown here is derived from an EMBL/GenBank/DDBJ whole genome shotgun (WGS) entry which is preliminary data.</text>
</comment>
<accession>A0A0F9KWV9</accession>
<proteinExistence type="predicted"/>
<feature type="compositionally biased region" description="Low complexity" evidence="1">
    <location>
        <begin position="397"/>
        <end position="408"/>
    </location>
</feature>
<dbReference type="AlphaFoldDB" id="A0A0F9KWV9"/>
<protein>
    <submittedName>
        <fullName evidence="2">Uncharacterized protein</fullName>
    </submittedName>
</protein>
<feature type="compositionally biased region" description="Basic and acidic residues" evidence="1">
    <location>
        <begin position="1"/>
        <end position="15"/>
    </location>
</feature>
<evidence type="ECO:0000313" key="2">
    <source>
        <dbReference type="EMBL" id="KKM86819.1"/>
    </source>
</evidence>
<feature type="compositionally biased region" description="Low complexity" evidence="1">
    <location>
        <begin position="29"/>
        <end position="52"/>
    </location>
</feature>
<sequence length="593" mass="61107">MPYGHRIREWPDLYRGDPPGTTRPPAPQPALWQQTARPGGQAPQQPQQAPNPLVQHQQAGMQSAQNPVLPQQPQMPQMDLPPMPGAGGGAGGGAGVPQQAPPMVAWPDWRTWSMVNNGGLAPPPGWGVGSWTPEVEAAMLGQVQPPPQLPPAPNAVPDAGWPDYNTWRNQQQYGGGMRDSALKSPPPGWGVGPWTPEAEAQMVQGLWTPSTYVPDMRGESPMQAFGGGIGTPPSLPPAPEVGGAMGGLVTPPPSPTPPQLPTSNLPAWAFQPTTLPAWGSPGATATMQAPEDGSANLWPTADAALMPGTAVAPGVSQYSTPQPLWYGSPDPTTGDIRVSGPNSLVEIIPGQNPGGFQASQPTPPPAQAPQASTSQPQTPGTPQSQPPAPSQPPMMPPQTAGAPQQAPMSRPMGPPGGVMAGPPPTPPPMLIPIPGPQPYSGPVNEPMDTNDWLRQTATRGLDQMRPGNPQVVAEQERAARGTPGPNTVTPGVTAPEMPPAPAPVGAGAPGPWMGRSAAAAMGANQQRALEPLAIGAMDQYYRGLAGLQGAGQQAIANSGLGWAGLGSRFGQLGDQYNVGRQGNLLGLLAGLRI</sequence>
<feature type="compositionally biased region" description="Low complexity" evidence="1">
    <location>
        <begin position="368"/>
        <end position="383"/>
    </location>
</feature>
<name>A0A0F9KWV9_9ZZZZ</name>
<evidence type="ECO:0000256" key="1">
    <source>
        <dbReference type="SAM" id="MobiDB-lite"/>
    </source>
</evidence>
<dbReference type="EMBL" id="LAZR01007195">
    <property type="protein sequence ID" value="KKM86819.1"/>
    <property type="molecule type" value="Genomic_DNA"/>
</dbReference>
<organism evidence="2">
    <name type="scientific">marine sediment metagenome</name>
    <dbReference type="NCBI Taxonomy" id="412755"/>
    <lineage>
        <taxon>unclassified sequences</taxon>
        <taxon>metagenomes</taxon>
        <taxon>ecological metagenomes</taxon>
    </lineage>
</organism>
<feature type="compositionally biased region" description="Polar residues" evidence="1">
    <location>
        <begin position="54"/>
        <end position="64"/>
    </location>
</feature>
<feature type="compositionally biased region" description="Gly residues" evidence="1">
    <location>
        <begin position="85"/>
        <end position="95"/>
    </location>
</feature>
<feature type="region of interest" description="Disordered" evidence="1">
    <location>
        <begin position="326"/>
        <end position="431"/>
    </location>
</feature>